<evidence type="ECO:0000313" key="5">
    <source>
        <dbReference type="Proteomes" id="UP000008634"/>
    </source>
</evidence>
<dbReference type="EMBL" id="CP002453">
    <property type="protein sequence ID" value="ADV49583.1"/>
    <property type="molecule type" value="Genomic_DNA"/>
</dbReference>
<dbReference type="SUPFAM" id="SSF55729">
    <property type="entry name" value="Acyl-CoA N-acyltransferases (Nat)"/>
    <property type="match status" value="1"/>
</dbReference>
<evidence type="ECO:0000259" key="3">
    <source>
        <dbReference type="PROSITE" id="PS51186"/>
    </source>
</evidence>
<name>E6X6P5_CELAD</name>
<dbReference type="CDD" id="cd04301">
    <property type="entry name" value="NAT_SF"/>
    <property type="match status" value="1"/>
</dbReference>
<dbReference type="InterPro" id="IPR050832">
    <property type="entry name" value="Bact_Acetyltransf"/>
</dbReference>
<dbReference type="GO" id="GO:0016747">
    <property type="term" value="F:acyltransferase activity, transferring groups other than amino-acyl groups"/>
    <property type="evidence" value="ECO:0007669"/>
    <property type="project" value="InterPro"/>
</dbReference>
<gene>
    <name evidence="4" type="ordered locus">Celal_2291</name>
</gene>
<keyword evidence="1" id="KW-0808">Transferase</keyword>
<accession>E6X6P5</accession>
<keyword evidence="5" id="KW-1185">Reference proteome</keyword>
<proteinExistence type="predicted"/>
<dbReference type="PROSITE" id="PS51186">
    <property type="entry name" value="GNAT"/>
    <property type="match status" value="1"/>
</dbReference>
<dbReference type="eggNOG" id="COG0456">
    <property type="taxonomic scope" value="Bacteria"/>
</dbReference>
<dbReference type="AlphaFoldDB" id="E6X6P5"/>
<feature type="domain" description="N-acetyltransferase" evidence="3">
    <location>
        <begin position="4"/>
        <end position="152"/>
    </location>
</feature>
<organism evidence="4 5">
    <name type="scientific">Cellulophaga algicola (strain DSM 14237 / IC166 / ACAM 630)</name>
    <dbReference type="NCBI Taxonomy" id="688270"/>
    <lineage>
        <taxon>Bacteria</taxon>
        <taxon>Pseudomonadati</taxon>
        <taxon>Bacteroidota</taxon>
        <taxon>Flavobacteriia</taxon>
        <taxon>Flavobacteriales</taxon>
        <taxon>Flavobacteriaceae</taxon>
        <taxon>Cellulophaga</taxon>
    </lineage>
</organism>
<dbReference type="OrthoDB" id="1450704at2"/>
<reference evidence="4 5" key="1">
    <citation type="journal article" date="2010" name="Stand. Genomic Sci.">
        <title>Complete genome sequence of Cellulophaga algicola type strain (IC166).</title>
        <authorList>
            <person name="Abt B."/>
            <person name="Lu M."/>
            <person name="Misra M."/>
            <person name="Han C."/>
            <person name="Nolan M."/>
            <person name="Lucas S."/>
            <person name="Hammon N."/>
            <person name="Deshpande S."/>
            <person name="Cheng J.F."/>
            <person name="Tapia R."/>
            <person name="Goodwin L."/>
            <person name="Pitluck S."/>
            <person name="Liolios K."/>
            <person name="Pagani I."/>
            <person name="Ivanova N."/>
            <person name="Mavromatis K."/>
            <person name="Ovchinikova G."/>
            <person name="Pati A."/>
            <person name="Chen A."/>
            <person name="Palaniappan K."/>
            <person name="Land M."/>
            <person name="Hauser L."/>
            <person name="Chang Y.J."/>
            <person name="Jeffries C.D."/>
            <person name="Detter J.C."/>
            <person name="Brambilla E."/>
            <person name="Rohde M."/>
            <person name="Tindall B.J."/>
            <person name="Goker M."/>
            <person name="Woyke T."/>
            <person name="Bristow J."/>
            <person name="Eisen J.A."/>
            <person name="Markowitz V."/>
            <person name="Hugenholtz P."/>
            <person name="Kyrpides N.C."/>
            <person name="Klenk H.P."/>
            <person name="Lapidus A."/>
        </authorList>
    </citation>
    <scope>NUCLEOTIDE SEQUENCE [LARGE SCALE GENOMIC DNA]</scope>
    <source>
        <strain evidence="5">DSM 14237 / IC166 / ACAM 630</strain>
    </source>
</reference>
<dbReference type="KEGG" id="cao:Celal_2291"/>
<evidence type="ECO:0000313" key="4">
    <source>
        <dbReference type="EMBL" id="ADV49583.1"/>
    </source>
</evidence>
<dbReference type="InterPro" id="IPR016181">
    <property type="entry name" value="Acyl_CoA_acyltransferase"/>
</dbReference>
<keyword evidence="2" id="KW-0012">Acyltransferase</keyword>
<dbReference type="STRING" id="688270.Celal_2291"/>
<dbReference type="RefSeq" id="WP_013551057.1">
    <property type="nucleotide sequence ID" value="NC_014934.1"/>
</dbReference>
<dbReference type="Pfam" id="PF00583">
    <property type="entry name" value="Acetyltransf_1"/>
    <property type="match status" value="1"/>
</dbReference>
<protein>
    <submittedName>
        <fullName evidence="4">GCN5-related N-acetyltransferase</fullName>
    </submittedName>
</protein>
<dbReference type="HOGENOM" id="CLU_013985_36_3_10"/>
<dbReference type="Gene3D" id="3.40.630.30">
    <property type="match status" value="1"/>
</dbReference>
<dbReference type="Proteomes" id="UP000008634">
    <property type="component" value="Chromosome"/>
</dbReference>
<sequence length="152" mass="17189">MNTITIRDAVAKDLPILLAFEQGIVKAERPFDPTLAEDPISYYDIEKFIKDGRSKVVVACIGGKIAGSGFATILTAKNYLVHEEYVNLHFMYTAPDYRGQGVNALIMNTLKEWAHSKNIKEVRLTVYQDNLPAIKAYEKVGFKKHIIEMRLV</sequence>
<evidence type="ECO:0000256" key="1">
    <source>
        <dbReference type="ARBA" id="ARBA00022679"/>
    </source>
</evidence>
<evidence type="ECO:0000256" key="2">
    <source>
        <dbReference type="ARBA" id="ARBA00023315"/>
    </source>
</evidence>
<dbReference type="InterPro" id="IPR000182">
    <property type="entry name" value="GNAT_dom"/>
</dbReference>
<dbReference type="PANTHER" id="PTHR43877">
    <property type="entry name" value="AMINOALKYLPHOSPHONATE N-ACETYLTRANSFERASE-RELATED-RELATED"/>
    <property type="match status" value="1"/>
</dbReference>